<feature type="region of interest" description="Disordered" evidence="3">
    <location>
        <begin position="1"/>
        <end position="88"/>
    </location>
</feature>
<dbReference type="Pfam" id="PF00632">
    <property type="entry name" value="HECT"/>
    <property type="match status" value="2"/>
</dbReference>
<proteinExistence type="predicted"/>
<feature type="domain" description="PABC" evidence="5">
    <location>
        <begin position="79"/>
        <end position="156"/>
    </location>
</feature>
<dbReference type="InterPro" id="IPR000569">
    <property type="entry name" value="HECT_dom"/>
</dbReference>
<dbReference type="Gene3D" id="1.10.1900.10">
    <property type="entry name" value="c-terminal domain of poly(a) binding protein"/>
    <property type="match status" value="1"/>
</dbReference>
<feature type="region of interest" description="Disordered" evidence="3">
    <location>
        <begin position="161"/>
        <end position="188"/>
    </location>
</feature>
<evidence type="ECO:0000256" key="2">
    <source>
        <dbReference type="PROSITE-ProRule" id="PRU00104"/>
    </source>
</evidence>
<dbReference type="SMART" id="SM00119">
    <property type="entry name" value="HECTc"/>
    <property type="match status" value="1"/>
</dbReference>
<accession>A0A915IVY8</accession>
<dbReference type="PANTHER" id="PTHR46276:SF1">
    <property type="entry name" value="E3 UBIQUITIN-PROTEIN LIGASE UBR5"/>
    <property type="match status" value="1"/>
</dbReference>
<feature type="compositionally biased region" description="Basic and acidic residues" evidence="3">
    <location>
        <begin position="1"/>
        <end position="19"/>
    </location>
</feature>
<dbReference type="Pfam" id="PF00658">
    <property type="entry name" value="MLLE"/>
    <property type="match status" value="1"/>
</dbReference>
<dbReference type="GO" id="GO:0034450">
    <property type="term" value="F:ubiquitin-ubiquitin ligase activity"/>
    <property type="evidence" value="ECO:0007669"/>
    <property type="project" value="TreeGrafter"/>
</dbReference>
<dbReference type="InterPro" id="IPR002004">
    <property type="entry name" value="PABP_HYD_C"/>
</dbReference>
<dbReference type="GO" id="GO:0005737">
    <property type="term" value="C:cytoplasm"/>
    <property type="evidence" value="ECO:0007669"/>
    <property type="project" value="TreeGrafter"/>
</dbReference>
<dbReference type="PROSITE" id="PS50237">
    <property type="entry name" value="HECT"/>
    <property type="match status" value="1"/>
</dbReference>
<sequence length="485" mass="54044">MKDIINRLRTREREREAQRRRSGGGALVASTSTSSGGVSSNRRYQLSADAPPYFAQGEPVPPPPPSSSSQQSAAAGAASTTAPPPTLSLINWDPNKQALGDKLLPKVRNILPNVANKVTGMLLELPPHQLLMLLASDDALRAQVAEAHAILNASDAEQLEHVSSDLGSPSQKISKKSTSSPSLPIKSSQNPVEVIDDAPLFFDPSNCGFFTPVPGKNTPERLNAFRNVGRIIGICLLQNELLPLPLCRHVFKFILNRSANWYDLAFFDKRIFESMRELLRQASSNAEKHHFYVCAHCAFIVHQAIRDGVYDVLPPYALETLTAEDMRLLLCGTSKIDTEVLQSYASFADESSAPGDQLSRFKKWFWSVVKKMTPKEKQDLVYFWTGSPALPSSAENFQPLPSVMIRPADDHHLPTANTCISRLYVPLYSSKQILRQKLLLAIKAKIFGFNIFMFRSRQFTKNLKKRLFGQMMIIKINSKKVKIQQ</sequence>
<feature type="active site" description="Glycyl thioester intermediate" evidence="2">
    <location>
        <position position="419"/>
    </location>
</feature>
<dbReference type="GO" id="GO:0005634">
    <property type="term" value="C:nucleus"/>
    <property type="evidence" value="ECO:0007669"/>
    <property type="project" value="TreeGrafter"/>
</dbReference>
<evidence type="ECO:0000313" key="6">
    <source>
        <dbReference type="Proteomes" id="UP000887565"/>
    </source>
</evidence>
<feature type="domain" description="HECT" evidence="4">
    <location>
        <begin position="196"/>
        <end position="452"/>
    </location>
</feature>
<feature type="compositionally biased region" description="Low complexity" evidence="3">
    <location>
        <begin position="67"/>
        <end position="81"/>
    </location>
</feature>
<dbReference type="GO" id="GO:0090263">
    <property type="term" value="P:positive regulation of canonical Wnt signaling pathway"/>
    <property type="evidence" value="ECO:0007669"/>
    <property type="project" value="TreeGrafter"/>
</dbReference>
<dbReference type="SUPFAM" id="SSF56204">
    <property type="entry name" value="Hect, E3 ligase catalytic domain"/>
    <property type="match status" value="1"/>
</dbReference>
<dbReference type="Gene3D" id="3.30.2410.10">
    <property type="entry name" value="Hect, E3 ligase catalytic domain"/>
    <property type="match status" value="1"/>
</dbReference>
<dbReference type="SMART" id="SM00517">
    <property type="entry name" value="PolyA"/>
    <property type="match status" value="1"/>
</dbReference>
<dbReference type="InterPro" id="IPR035983">
    <property type="entry name" value="Hect_E3_ubiquitin_ligase"/>
</dbReference>
<dbReference type="WBParaSite" id="nRc.2.0.1.t17565-RA">
    <property type="protein sequence ID" value="nRc.2.0.1.t17565-RA"/>
    <property type="gene ID" value="nRc.2.0.1.g17565"/>
</dbReference>
<dbReference type="OMA" id="KCTNSER"/>
<evidence type="ECO:0000256" key="1">
    <source>
        <dbReference type="ARBA" id="ARBA00022786"/>
    </source>
</evidence>
<dbReference type="Gene3D" id="3.90.1750.10">
    <property type="entry name" value="Hect, E3 ligase catalytic domains"/>
    <property type="match status" value="1"/>
</dbReference>
<dbReference type="InterPro" id="IPR036053">
    <property type="entry name" value="PABP-dom"/>
</dbReference>
<evidence type="ECO:0000313" key="7">
    <source>
        <dbReference type="WBParaSite" id="nRc.2.0.1.t17565-RA"/>
    </source>
</evidence>
<dbReference type="PANTHER" id="PTHR46276">
    <property type="entry name" value="E3 UBIQUITIN-PROTEIN LIGASE UBR5"/>
    <property type="match status" value="1"/>
</dbReference>
<dbReference type="FunFam" id="3.30.2410.10:FF:000008">
    <property type="entry name" value="Putative E3 ubiquitin-protein ligase UBR5"/>
    <property type="match status" value="1"/>
</dbReference>
<dbReference type="PROSITE" id="PS51309">
    <property type="entry name" value="PABC"/>
    <property type="match status" value="1"/>
</dbReference>
<feature type="compositionally biased region" description="Low complexity" evidence="3">
    <location>
        <begin position="168"/>
        <end position="188"/>
    </location>
</feature>
<dbReference type="GO" id="GO:0003723">
    <property type="term" value="F:RNA binding"/>
    <property type="evidence" value="ECO:0007669"/>
    <property type="project" value="InterPro"/>
</dbReference>
<evidence type="ECO:0000256" key="3">
    <source>
        <dbReference type="SAM" id="MobiDB-lite"/>
    </source>
</evidence>
<feature type="compositionally biased region" description="Low complexity" evidence="3">
    <location>
        <begin position="27"/>
        <end position="40"/>
    </location>
</feature>
<evidence type="ECO:0000259" key="5">
    <source>
        <dbReference type="PROSITE" id="PS51309"/>
    </source>
</evidence>
<organism evidence="6 7">
    <name type="scientific">Romanomermis culicivorax</name>
    <name type="common">Nematode worm</name>
    <dbReference type="NCBI Taxonomy" id="13658"/>
    <lineage>
        <taxon>Eukaryota</taxon>
        <taxon>Metazoa</taxon>
        <taxon>Ecdysozoa</taxon>
        <taxon>Nematoda</taxon>
        <taxon>Enoplea</taxon>
        <taxon>Dorylaimia</taxon>
        <taxon>Mermithida</taxon>
        <taxon>Mermithoidea</taxon>
        <taxon>Mermithidae</taxon>
        <taxon>Romanomermis</taxon>
    </lineage>
</organism>
<reference evidence="7" key="1">
    <citation type="submission" date="2022-11" db="UniProtKB">
        <authorList>
            <consortium name="WormBaseParasite"/>
        </authorList>
    </citation>
    <scope>IDENTIFICATION</scope>
</reference>
<dbReference type="SUPFAM" id="SSF63570">
    <property type="entry name" value="PABC (PABP) domain"/>
    <property type="match status" value="1"/>
</dbReference>
<dbReference type="GO" id="GO:0000209">
    <property type="term" value="P:protein polyubiquitination"/>
    <property type="evidence" value="ECO:0007669"/>
    <property type="project" value="TreeGrafter"/>
</dbReference>
<dbReference type="Proteomes" id="UP000887565">
    <property type="component" value="Unplaced"/>
</dbReference>
<keyword evidence="1 2" id="KW-0833">Ubl conjugation pathway</keyword>
<keyword evidence="6" id="KW-1185">Reference proteome</keyword>
<evidence type="ECO:0000259" key="4">
    <source>
        <dbReference type="PROSITE" id="PS50237"/>
    </source>
</evidence>
<name>A0A915IVY8_ROMCU</name>
<protein>
    <submittedName>
        <fullName evidence="7">Uncharacterized protein</fullName>
    </submittedName>
</protein>
<dbReference type="AlphaFoldDB" id="A0A915IVY8"/>